<dbReference type="Proteomes" id="UP000318136">
    <property type="component" value="Segment"/>
</dbReference>
<gene>
    <name evidence="1" type="primary">3</name>
    <name evidence="1" type="ORF">SEA_DARDANUS_3</name>
</gene>
<reference evidence="1 2" key="1">
    <citation type="submission" date="2019-05" db="EMBL/GenBank/DDBJ databases">
        <authorList>
            <person name="Bordelon H.A."/>
            <person name="Brister E.M."/>
            <person name="Bryans A.M."/>
            <person name="Calk A.E."/>
            <person name="Capers C."/>
            <person name="Corrent J.M."/>
            <person name="Delphin C.N."/>
            <person name="Erbelding G.W."/>
            <person name="Gottschalck B.A."/>
            <person name="Hale B.T."/>
            <person name="Jones N.T."/>
            <person name="Mire A.R."/>
            <person name="Perkins A.R."/>
            <person name="Quackenbush R.D."/>
            <person name="Rogers C.S."/>
            <person name="Stewart N.C."/>
            <person name="Threeton H.N."/>
            <person name="Wiggins Z.F."/>
            <person name="Hancock A.M."/>
            <person name="Gissendanner C.R."/>
            <person name="Findley A.M."/>
            <person name="Wills S.J."/>
            <person name="Clifford K.A."/>
            <person name="Elmore F.L."/>
            <person name="Knight M.S."/>
            <person name="Le K."/>
            <person name="Lobaina D."/>
            <person name="Nougues D."/>
            <person name="Salama A."/>
            <person name="Stoeber S.D."/>
            <person name="Sweeney K.J."/>
            <person name="Truong T.G."/>
            <person name="Alvaro L.E."/>
            <person name="Isern S."/>
            <person name="Michael S.F."/>
            <person name="Monti D.L."/>
            <person name="Garlena R.A."/>
            <person name="Russell D.A."/>
            <person name="Pope W.H."/>
            <person name="Jacobs-Sera D."/>
            <person name="Hatfull G.F."/>
        </authorList>
    </citation>
    <scope>NUCLEOTIDE SEQUENCE [LARGE SCALE GENOMIC DNA]</scope>
</reference>
<keyword evidence="2" id="KW-1185">Reference proteome</keyword>
<protein>
    <submittedName>
        <fullName evidence="1">Uncharacterized protein</fullName>
    </submittedName>
</protein>
<dbReference type="GeneID" id="63911609"/>
<dbReference type="RefSeq" id="YP_010050871.1">
    <property type="nucleotide sequence ID" value="NC_054435.1"/>
</dbReference>
<organism evidence="1 2">
    <name type="scientific">Gordonia phage Dardanus</name>
    <dbReference type="NCBI Taxonomy" id="2588489"/>
    <lineage>
        <taxon>Viruses</taxon>
        <taxon>Duplodnaviria</taxon>
        <taxon>Heunggongvirae</taxon>
        <taxon>Uroviricota</taxon>
        <taxon>Caudoviricetes</taxon>
        <taxon>Ruthgordonvirinae</taxon>
        <taxon>Dardanusvirus</taxon>
        <taxon>Dardanusvirus dardanus</taxon>
    </lineage>
</organism>
<dbReference type="EMBL" id="MN010758">
    <property type="protein sequence ID" value="QDH85040.1"/>
    <property type="molecule type" value="Genomic_DNA"/>
</dbReference>
<accession>A0A514CX06</accession>
<sequence>MGMSNAETTTTVHNYADGFAIREVTIIDRDATFTNAYVHFSENGCDFRTGAYGSLEDAERRMNFERARIHGAN</sequence>
<dbReference type="KEGG" id="vg:63911609"/>
<proteinExistence type="predicted"/>
<evidence type="ECO:0000313" key="1">
    <source>
        <dbReference type="EMBL" id="QDH85040.1"/>
    </source>
</evidence>
<evidence type="ECO:0000313" key="2">
    <source>
        <dbReference type="Proteomes" id="UP000318136"/>
    </source>
</evidence>
<name>A0A514CX06_9CAUD</name>